<dbReference type="RefSeq" id="WP_093519015.1">
    <property type="nucleotide sequence ID" value="NZ_FOSK01000004.1"/>
</dbReference>
<keyword evidence="2" id="KW-1185">Reference proteome</keyword>
<accession>A0A1I3Z0G4</accession>
<evidence type="ECO:0000313" key="1">
    <source>
        <dbReference type="EMBL" id="SFK37548.1"/>
    </source>
</evidence>
<dbReference type="Proteomes" id="UP000199598">
    <property type="component" value="Unassembled WGS sequence"/>
</dbReference>
<comment type="caution">
    <text evidence="1">The sequence shown here is derived from an EMBL/GenBank/DDBJ whole genome shotgun (WGS) entry which is preliminary data.</text>
</comment>
<evidence type="ECO:0000313" key="2">
    <source>
        <dbReference type="Proteomes" id="UP000199598"/>
    </source>
</evidence>
<name>A0A1I3Z0G4_9HYPH</name>
<organism evidence="1 2">
    <name type="scientific">Pseudovibrio ascidiaceicola</name>
    <dbReference type="NCBI Taxonomy" id="285279"/>
    <lineage>
        <taxon>Bacteria</taxon>
        <taxon>Pseudomonadati</taxon>
        <taxon>Pseudomonadota</taxon>
        <taxon>Alphaproteobacteria</taxon>
        <taxon>Hyphomicrobiales</taxon>
        <taxon>Stappiaceae</taxon>
        <taxon>Pseudovibrio</taxon>
    </lineage>
</organism>
<proteinExistence type="predicted"/>
<gene>
    <name evidence="1" type="ORF">SAMN04488518_104343</name>
</gene>
<reference evidence="1 2" key="1">
    <citation type="submission" date="2016-10" db="EMBL/GenBank/DDBJ databases">
        <authorList>
            <person name="Varghese N."/>
            <person name="Submissions S."/>
        </authorList>
    </citation>
    <scope>NUCLEOTIDE SEQUENCE [LARGE SCALE GENOMIC DNA]</scope>
    <source>
        <strain evidence="1 2">DSM 16392</strain>
    </source>
</reference>
<protein>
    <submittedName>
        <fullName evidence="1">Uncharacterized protein</fullName>
    </submittedName>
</protein>
<sequence>MQSAHSSGEQQISIFGQVAEPEQRTATKAQFAEILGVSRGRISQLIKEGLPTLGNGRVDIKLGKAWYVANTSATKRKSLAEDVPLTPKGELERIKAELAKLELERELGNIIDKHAAQKVIFERARAERDAWMGWASRAASTLSAELGSDPRETYAILDRLVRDHLADLAQTPLEDLANV</sequence>
<dbReference type="EMBL" id="FOSK01000004">
    <property type="protein sequence ID" value="SFK37548.1"/>
    <property type="molecule type" value="Genomic_DNA"/>
</dbReference>